<sequence length="445" mass="45132">MTHARRRLQRIARLAAVGGLLCGGLMVTDAVAGEAPGPGAGGTPANDVGTRLVSELGTSRTAGTWMGDDGREVVAVTDEEAAEEVERAGARAKVVRYNMSQLRSATDALGQAPRVPGTAWSLDYATNTVSVQADSTVSAADWDRLSAAAEKIGASVRMERTAGSFTTRINGAEPILAGEGRCSAGFNVTDGRANFVLTAGHCGPAGTTWFQDNSGSKPVGNMTVSRFPGNDFALVQYQNGEIPGGPNVVNIGGGQAVQINGAAEPFVGQQVFRSGSTTGLRTGQVTGLNATVNYPEGTVVGLIKTTVCAEPGDSGGPLFAEGLALGVTSGGNGDCTRGGVTYFQPATKAMAALGVRLTGGGAAANGAAQAPLNPDLPPPNTAGGNAPLNPGGGEGRTVTTILGPDAVAPGLIVITVSLLGLIATRSIWSAQDRRDFRSHYTQSWG</sequence>
<evidence type="ECO:0000313" key="2">
    <source>
        <dbReference type="Proteomes" id="UP001377168"/>
    </source>
</evidence>
<evidence type="ECO:0000313" key="1">
    <source>
        <dbReference type="EMBL" id="MEJ8633446.1"/>
    </source>
</evidence>
<protein>
    <submittedName>
        <fullName evidence="1">S1 family peptidase</fullName>
    </submittedName>
</protein>
<accession>A0ACC6PQ13</accession>
<keyword evidence="2" id="KW-1185">Reference proteome</keyword>
<proteinExistence type="predicted"/>
<reference evidence="1" key="1">
    <citation type="submission" date="2024-03" db="EMBL/GenBank/DDBJ databases">
        <title>Novel Streptomyces species of biotechnological and ecological value are a feature of Machair soil.</title>
        <authorList>
            <person name="Prole J.R."/>
            <person name="Goodfellow M."/>
            <person name="Allenby N."/>
            <person name="Ward A.C."/>
        </authorList>
    </citation>
    <scope>NUCLEOTIDE SEQUENCE</scope>
    <source>
        <strain evidence="1">MS2.AVA.5</strain>
    </source>
</reference>
<dbReference type="EMBL" id="JBBKAJ010000022">
    <property type="protein sequence ID" value="MEJ8633446.1"/>
    <property type="molecule type" value="Genomic_DNA"/>
</dbReference>
<comment type="caution">
    <text evidence="1">The sequence shown here is derived from an EMBL/GenBank/DDBJ whole genome shotgun (WGS) entry which is preliminary data.</text>
</comment>
<name>A0ACC6PQ13_9ACTN</name>
<dbReference type="Proteomes" id="UP001377168">
    <property type="component" value="Unassembled WGS sequence"/>
</dbReference>
<gene>
    <name evidence="1" type="ORF">WKI67_08555</name>
</gene>
<organism evidence="1 2">
    <name type="scientific">Streptomyces achmelvichensis</name>
    <dbReference type="NCBI Taxonomy" id="3134111"/>
    <lineage>
        <taxon>Bacteria</taxon>
        <taxon>Bacillati</taxon>
        <taxon>Actinomycetota</taxon>
        <taxon>Actinomycetes</taxon>
        <taxon>Kitasatosporales</taxon>
        <taxon>Streptomycetaceae</taxon>
        <taxon>Streptomyces</taxon>
    </lineage>
</organism>